<reference evidence="7" key="1">
    <citation type="submission" date="2016-06" db="EMBL/GenBank/DDBJ databases">
        <title>Whole genome sequencing of Thermus brockianus strain GE-1.</title>
        <authorList>
            <person name="Schaefers C."/>
            <person name="Blank S."/>
            <person name="Wiebusch S."/>
            <person name="Elleuche S."/>
            <person name="Antranikian G."/>
        </authorList>
    </citation>
    <scope>NUCLEOTIDE SEQUENCE [LARGE SCALE GENOMIC DNA]</scope>
    <source>
        <strain evidence="7">GE-1</strain>
        <plasmid evidence="7">ptb1</plasmid>
    </source>
</reference>
<keyword evidence="1 4" id="KW-0349">Heme</keyword>
<dbReference type="PANTHER" id="PTHR30600">
    <property type="entry name" value="CYTOCHROME C PEROXIDASE-RELATED"/>
    <property type="match status" value="1"/>
</dbReference>
<accession>A0A1J0LVC9</accession>
<proteinExistence type="predicted"/>
<dbReference type="AlphaFoldDB" id="A0A1J0LVC9"/>
<evidence type="ECO:0000313" key="7">
    <source>
        <dbReference type="Proteomes" id="UP000182993"/>
    </source>
</evidence>
<keyword evidence="3 4" id="KW-0408">Iron</keyword>
<evidence type="ECO:0000256" key="2">
    <source>
        <dbReference type="ARBA" id="ARBA00022723"/>
    </source>
</evidence>
<name>A0A1J0LVC9_THEBO</name>
<feature type="domain" description="Cytochrome c" evidence="5">
    <location>
        <begin position="276"/>
        <end position="395"/>
    </location>
</feature>
<evidence type="ECO:0000256" key="1">
    <source>
        <dbReference type="ARBA" id="ARBA00022617"/>
    </source>
</evidence>
<dbReference type="EMBL" id="CP016313">
    <property type="protein sequence ID" value="APD10393.1"/>
    <property type="molecule type" value="Genomic_DNA"/>
</dbReference>
<dbReference type="InterPro" id="IPR036909">
    <property type="entry name" value="Cyt_c-like_dom_sf"/>
</dbReference>
<evidence type="ECO:0000313" key="6">
    <source>
        <dbReference type="EMBL" id="APD10393.1"/>
    </source>
</evidence>
<dbReference type="Proteomes" id="UP000182993">
    <property type="component" value="Plasmid pTB1"/>
</dbReference>
<dbReference type="InterPro" id="IPR010538">
    <property type="entry name" value="DHOR"/>
</dbReference>
<dbReference type="Gene3D" id="1.10.760.10">
    <property type="entry name" value="Cytochrome c-like domain"/>
    <property type="match status" value="1"/>
</dbReference>
<keyword evidence="6" id="KW-0614">Plasmid</keyword>
<sequence length="395" mass="43700">MRKILGAALLLALLGAFPSRYLVEDASSRAFGHPLSGLNQEDLEEFRLGDQAFRRIFVREDGLGPLFVHQSCAGCHVRDGRGRLAFNERSEALVRTRAENGLDPHPRFGLQLQDHALLGSVPEGRVRLRFEEVEGRYEDGTPYRLRRPVVEVLDGQGAPVPGRYSLRLAPPVFGLGLLEAVPESVLAGLEDPEDRDRDGVSGRLARLAGGKLGRFGWKASVATLEEQSAVAYLEDMGLSTPLFPGPDGRWEVTREELERVAFYLRHLAVPAPRHRPQDLKGRQLFRAIGCAACHRESLAGLPAYTDLLLHDMGPGLDDGVAEGVAQPQEWRTPPLWGLGLTRRVLGEELYLHDGRARSLEEAILWHGGEAEGAKRRFLALSKEDREALLDFLKGL</sequence>
<dbReference type="RefSeq" id="WP_071678087.1">
    <property type="nucleotide sequence ID" value="NZ_CP016313.1"/>
</dbReference>
<gene>
    <name evidence="6" type="ORF">A0O31_02368</name>
</gene>
<dbReference type="OrthoDB" id="9805202at2"/>
<geneLocation type="plasmid" evidence="7">
    <name>ptb1</name>
</geneLocation>
<evidence type="ECO:0000259" key="5">
    <source>
        <dbReference type="PROSITE" id="PS51007"/>
    </source>
</evidence>
<dbReference type="GO" id="GO:0009055">
    <property type="term" value="F:electron transfer activity"/>
    <property type="evidence" value="ECO:0007669"/>
    <property type="project" value="InterPro"/>
</dbReference>
<organism evidence="6 7">
    <name type="scientific">Thermus brockianus</name>
    <dbReference type="NCBI Taxonomy" id="56956"/>
    <lineage>
        <taxon>Bacteria</taxon>
        <taxon>Thermotogati</taxon>
        <taxon>Deinococcota</taxon>
        <taxon>Deinococci</taxon>
        <taxon>Thermales</taxon>
        <taxon>Thermaceae</taxon>
        <taxon>Thermus</taxon>
    </lineage>
</organism>
<dbReference type="PANTHER" id="PTHR30600:SF4">
    <property type="entry name" value="CYTOCHROME C DOMAIN-CONTAINING PROTEIN"/>
    <property type="match status" value="1"/>
</dbReference>
<dbReference type="KEGG" id="tbc:A0O31_02368"/>
<dbReference type="GO" id="GO:0020037">
    <property type="term" value="F:heme binding"/>
    <property type="evidence" value="ECO:0007669"/>
    <property type="project" value="InterPro"/>
</dbReference>
<dbReference type="PROSITE" id="PS51007">
    <property type="entry name" value="CYTC"/>
    <property type="match status" value="1"/>
</dbReference>
<dbReference type="GO" id="GO:0046872">
    <property type="term" value="F:metal ion binding"/>
    <property type="evidence" value="ECO:0007669"/>
    <property type="project" value="UniProtKB-KW"/>
</dbReference>
<evidence type="ECO:0000256" key="3">
    <source>
        <dbReference type="ARBA" id="ARBA00023004"/>
    </source>
</evidence>
<keyword evidence="2 4" id="KW-0479">Metal-binding</keyword>
<dbReference type="GO" id="GO:0004130">
    <property type="term" value="F:cytochrome-c peroxidase activity"/>
    <property type="evidence" value="ECO:0007669"/>
    <property type="project" value="TreeGrafter"/>
</dbReference>
<dbReference type="InterPro" id="IPR051395">
    <property type="entry name" value="Cytochrome_c_Peroxidase/MauG"/>
</dbReference>
<dbReference type="Pfam" id="PF06537">
    <property type="entry name" value="DHOR"/>
    <property type="match status" value="3"/>
</dbReference>
<dbReference type="PIRSF" id="PIRSF028099">
    <property type="entry name" value="DUF1111"/>
    <property type="match status" value="1"/>
</dbReference>
<dbReference type="SUPFAM" id="SSF46626">
    <property type="entry name" value="Cytochrome c"/>
    <property type="match status" value="1"/>
</dbReference>
<dbReference type="InterPro" id="IPR009056">
    <property type="entry name" value="Cyt_c-like_dom"/>
</dbReference>
<protein>
    <submittedName>
        <fullName evidence="6">Cytochrome c</fullName>
    </submittedName>
</protein>
<evidence type="ECO:0000256" key="4">
    <source>
        <dbReference type="PROSITE-ProRule" id="PRU00433"/>
    </source>
</evidence>